<organism evidence="10 11">
    <name type="scientific">Ramlibacter monticola</name>
    <dbReference type="NCBI Taxonomy" id="1926872"/>
    <lineage>
        <taxon>Bacteria</taxon>
        <taxon>Pseudomonadati</taxon>
        <taxon>Pseudomonadota</taxon>
        <taxon>Betaproteobacteria</taxon>
        <taxon>Burkholderiales</taxon>
        <taxon>Comamonadaceae</taxon>
        <taxon>Ramlibacter</taxon>
    </lineage>
</organism>
<dbReference type="PANTHER" id="PTHR30012">
    <property type="entry name" value="GENERAL SECRETION PATHWAY PROTEIN"/>
    <property type="match status" value="1"/>
</dbReference>
<evidence type="ECO:0000256" key="4">
    <source>
        <dbReference type="ARBA" id="ARBA00022519"/>
    </source>
</evidence>
<feature type="domain" description="Type II secretion system protein GspF" evidence="9">
    <location>
        <begin position="269"/>
        <end position="389"/>
    </location>
</feature>
<dbReference type="RefSeq" id="WP_201673373.1">
    <property type="nucleotide sequence ID" value="NZ_JAEQNE010000001.1"/>
</dbReference>
<dbReference type="GO" id="GO:0015628">
    <property type="term" value="P:protein secretion by the type II secretion system"/>
    <property type="evidence" value="ECO:0007669"/>
    <property type="project" value="TreeGrafter"/>
</dbReference>
<evidence type="ECO:0000313" key="11">
    <source>
        <dbReference type="Proteomes" id="UP000599109"/>
    </source>
</evidence>
<comment type="subcellular location">
    <subcellularLocation>
        <location evidence="1">Cell inner membrane</location>
        <topology evidence="1">Multi-pass membrane protein</topology>
    </subcellularLocation>
</comment>
<evidence type="ECO:0000256" key="5">
    <source>
        <dbReference type="ARBA" id="ARBA00022692"/>
    </source>
</evidence>
<dbReference type="AlphaFoldDB" id="A0A936YY68"/>
<keyword evidence="3" id="KW-1003">Cell membrane</keyword>
<evidence type="ECO:0000256" key="8">
    <source>
        <dbReference type="SAM" id="Phobius"/>
    </source>
</evidence>
<dbReference type="PANTHER" id="PTHR30012:SF7">
    <property type="entry name" value="PROTEIN TRANSPORT PROTEIN HOFC HOMOLOG"/>
    <property type="match status" value="1"/>
</dbReference>
<dbReference type="GO" id="GO:0005886">
    <property type="term" value="C:plasma membrane"/>
    <property type="evidence" value="ECO:0007669"/>
    <property type="project" value="UniProtKB-SubCell"/>
</dbReference>
<protein>
    <submittedName>
        <fullName evidence="10">Type II secretion system F family protein</fullName>
    </submittedName>
</protein>
<comment type="caution">
    <text evidence="10">The sequence shown here is derived from an EMBL/GenBank/DDBJ whole genome shotgun (WGS) entry which is preliminary data.</text>
</comment>
<evidence type="ECO:0000256" key="1">
    <source>
        <dbReference type="ARBA" id="ARBA00004429"/>
    </source>
</evidence>
<keyword evidence="6 8" id="KW-1133">Transmembrane helix</keyword>
<evidence type="ECO:0000256" key="7">
    <source>
        <dbReference type="ARBA" id="ARBA00023136"/>
    </source>
</evidence>
<name>A0A936YY68_9BURK</name>
<evidence type="ECO:0000256" key="3">
    <source>
        <dbReference type="ARBA" id="ARBA00022475"/>
    </source>
</evidence>
<feature type="transmembrane region" description="Helical" evidence="8">
    <location>
        <begin position="161"/>
        <end position="187"/>
    </location>
</feature>
<evidence type="ECO:0000256" key="6">
    <source>
        <dbReference type="ARBA" id="ARBA00022989"/>
    </source>
</evidence>
<accession>A0A936YY68</accession>
<dbReference type="InterPro" id="IPR042094">
    <property type="entry name" value="T2SS_GspF_sf"/>
</dbReference>
<dbReference type="Proteomes" id="UP000599109">
    <property type="component" value="Unassembled WGS sequence"/>
</dbReference>
<keyword evidence="5 8" id="KW-0812">Transmembrane</keyword>
<dbReference type="InterPro" id="IPR018076">
    <property type="entry name" value="T2SS_GspF_dom"/>
</dbReference>
<keyword evidence="7 8" id="KW-0472">Membrane</keyword>
<feature type="transmembrane region" description="Helical" evidence="8">
    <location>
        <begin position="218"/>
        <end position="237"/>
    </location>
</feature>
<keyword evidence="11" id="KW-1185">Reference proteome</keyword>
<evidence type="ECO:0000256" key="2">
    <source>
        <dbReference type="ARBA" id="ARBA00005745"/>
    </source>
</evidence>
<proteinExistence type="inferred from homology"/>
<dbReference type="InterPro" id="IPR003004">
    <property type="entry name" value="GspF/PilC"/>
</dbReference>
<gene>
    <name evidence="10" type="ORF">JJ685_06505</name>
</gene>
<feature type="transmembrane region" description="Helical" evidence="8">
    <location>
        <begin position="366"/>
        <end position="388"/>
    </location>
</feature>
<dbReference type="Pfam" id="PF00482">
    <property type="entry name" value="T2SSF"/>
    <property type="match status" value="2"/>
</dbReference>
<evidence type="ECO:0000313" key="10">
    <source>
        <dbReference type="EMBL" id="MBL0390794.1"/>
    </source>
</evidence>
<sequence length="398" mass="43123">MQFQVKALDGRRGIIQLTLDAGTLDSARQQAEHQGLRVIAVAPVRKLASLGTSIGRSKDFPLVLFSQELATLLSAGLSLITALESLAEKEHDSGTRKVLASIVRLLYEGKSFSQALAQFPGTFPDLYVALIQSSEKTGAIHGGLQRYVAYRTRIDMLTQKIVSASVYPVLLLLVGMGVLLFLVGYVVPRFSTVFGEVGAKLPWLSQVLMNFGSMINQHVGALALSAVALAAVAAGLWQVTAVRAALGQAILALPGVRERVFLYHVTRLYRSLGILLQSGIPILQAIGMARGLIGARMGVLLDQAAQRVREGQPLSQAFEANHLSTPVALRMLHAGEQAGNLGAMMEKTADFYDEEMGRWIEWFVRLFEPLLMVFVGAVIGVVVILMYIPIFELAGSIR</sequence>
<evidence type="ECO:0000259" key="9">
    <source>
        <dbReference type="Pfam" id="PF00482"/>
    </source>
</evidence>
<comment type="similarity">
    <text evidence="2">Belongs to the GSP F family.</text>
</comment>
<dbReference type="Gene3D" id="1.20.81.30">
    <property type="entry name" value="Type II secretion system (T2SS), domain F"/>
    <property type="match status" value="2"/>
</dbReference>
<dbReference type="PRINTS" id="PR00812">
    <property type="entry name" value="BCTERIALGSPF"/>
</dbReference>
<reference evidence="10 11" key="1">
    <citation type="journal article" date="2017" name="Int. J. Syst. Evol. Microbiol.">
        <title>Ramlibacter monticola sp. nov., isolated from forest soil.</title>
        <authorList>
            <person name="Chaudhary D.K."/>
            <person name="Kim J."/>
        </authorList>
    </citation>
    <scope>NUCLEOTIDE SEQUENCE [LARGE SCALE GENOMIC DNA]</scope>
    <source>
        <strain evidence="10 11">KACC 19175</strain>
    </source>
</reference>
<feature type="domain" description="Type II secretion system protein GspF" evidence="9">
    <location>
        <begin position="65"/>
        <end position="188"/>
    </location>
</feature>
<keyword evidence="4" id="KW-0997">Cell inner membrane</keyword>
<dbReference type="EMBL" id="JAEQNE010000001">
    <property type="protein sequence ID" value="MBL0390794.1"/>
    <property type="molecule type" value="Genomic_DNA"/>
</dbReference>